<dbReference type="Pfam" id="PF15003">
    <property type="entry name" value="HAUS2"/>
    <property type="match status" value="1"/>
</dbReference>
<dbReference type="RefSeq" id="XP_042916867.1">
    <property type="nucleotide sequence ID" value="XM_043070194.1"/>
</dbReference>
<proteinExistence type="predicted"/>
<sequence length="220" mass="22882">MQSSTISGAGPGPGSSSALNPFSNILALAQQSGLRRPHTAAEAPAALRAASDYVLQASEWHDVKCRVDTLQAHRSVPAAASVTTQQALCKQLQTANANFRTIVADQQEIANRVRALKARECIPVERQHQAAVAALLRAVFAAAPQLQQLYEDVAWALSSAAAEPGAAWEDRLQPLVAAAGACGAYQSGLAAQEALLSKLMEAAAAVAPAGGALEEQRAVR</sequence>
<dbReference type="AlphaFoldDB" id="A0A2K3CY16"/>
<dbReference type="InterPro" id="IPR028346">
    <property type="entry name" value="HAUS2"/>
</dbReference>
<dbReference type="OMA" id="QASEWHD"/>
<organism evidence="1 2">
    <name type="scientific">Chlamydomonas reinhardtii</name>
    <name type="common">Chlamydomonas smithii</name>
    <dbReference type="NCBI Taxonomy" id="3055"/>
    <lineage>
        <taxon>Eukaryota</taxon>
        <taxon>Viridiplantae</taxon>
        <taxon>Chlorophyta</taxon>
        <taxon>core chlorophytes</taxon>
        <taxon>Chlorophyceae</taxon>
        <taxon>CS clade</taxon>
        <taxon>Chlamydomonadales</taxon>
        <taxon>Chlamydomonadaceae</taxon>
        <taxon>Chlamydomonas</taxon>
    </lineage>
</organism>
<reference evidence="1 2" key="1">
    <citation type="journal article" date="2007" name="Science">
        <title>The Chlamydomonas genome reveals the evolution of key animal and plant functions.</title>
        <authorList>
            <person name="Merchant S.S."/>
            <person name="Prochnik S.E."/>
            <person name="Vallon O."/>
            <person name="Harris E.H."/>
            <person name="Karpowicz S.J."/>
            <person name="Witman G.B."/>
            <person name="Terry A."/>
            <person name="Salamov A."/>
            <person name="Fritz-Laylin L.K."/>
            <person name="Marechal-Drouard L."/>
            <person name="Marshall W.F."/>
            <person name="Qu L.H."/>
            <person name="Nelson D.R."/>
            <person name="Sanderfoot A.A."/>
            <person name="Spalding M.H."/>
            <person name="Kapitonov V.V."/>
            <person name="Ren Q."/>
            <person name="Ferris P."/>
            <person name="Lindquist E."/>
            <person name="Shapiro H."/>
            <person name="Lucas S.M."/>
            <person name="Grimwood J."/>
            <person name="Schmutz J."/>
            <person name="Cardol P."/>
            <person name="Cerutti H."/>
            <person name="Chanfreau G."/>
            <person name="Chen C.L."/>
            <person name="Cognat V."/>
            <person name="Croft M.T."/>
            <person name="Dent R."/>
            <person name="Dutcher S."/>
            <person name="Fernandez E."/>
            <person name="Fukuzawa H."/>
            <person name="Gonzalez-Ballester D."/>
            <person name="Gonzalez-Halphen D."/>
            <person name="Hallmann A."/>
            <person name="Hanikenne M."/>
            <person name="Hippler M."/>
            <person name="Inwood W."/>
            <person name="Jabbari K."/>
            <person name="Kalanon M."/>
            <person name="Kuras R."/>
            <person name="Lefebvre P.A."/>
            <person name="Lemaire S.D."/>
            <person name="Lobanov A.V."/>
            <person name="Lohr M."/>
            <person name="Manuell A."/>
            <person name="Meier I."/>
            <person name="Mets L."/>
            <person name="Mittag M."/>
            <person name="Mittelmeier T."/>
            <person name="Moroney J.V."/>
            <person name="Moseley J."/>
            <person name="Napoli C."/>
            <person name="Nedelcu A.M."/>
            <person name="Niyogi K."/>
            <person name="Novoselov S.V."/>
            <person name="Paulsen I.T."/>
            <person name="Pazour G."/>
            <person name="Purton S."/>
            <person name="Ral J.P."/>
            <person name="Riano-Pachon D.M."/>
            <person name="Riekhof W."/>
            <person name="Rymarquis L."/>
            <person name="Schroda M."/>
            <person name="Stern D."/>
            <person name="Umen J."/>
            <person name="Willows R."/>
            <person name="Wilson N."/>
            <person name="Zimmer S.L."/>
            <person name="Allmer J."/>
            <person name="Balk J."/>
            <person name="Bisova K."/>
            <person name="Chen C.J."/>
            <person name="Elias M."/>
            <person name="Gendler K."/>
            <person name="Hauser C."/>
            <person name="Lamb M.R."/>
            <person name="Ledford H."/>
            <person name="Long J.C."/>
            <person name="Minagawa J."/>
            <person name="Page M.D."/>
            <person name="Pan J."/>
            <person name="Pootakham W."/>
            <person name="Roje S."/>
            <person name="Rose A."/>
            <person name="Stahlberg E."/>
            <person name="Terauchi A.M."/>
            <person name="Yang P."/>
            <person name="Ball S."/>
            <person name="Bowler C."/>
            <person name="Dieckmann C.L."/>
            <person name="Gladyshev V.N."/>
            <person name="Green P."/>
            <person name="Jorgensen R."/>
            <person name="Mayfield S."/>
            <person name="Mueller-Roeber B."/>
            <person name="Rajamani S."/>
            <person name="Sayre R.T."/>
            <person name="Brokstein P."/>
            <person name="Dubchak I."/>
            <person name="Goodstein D."/>
            <person name="Hornick L."/>
            <person name="Huang Y.W."/>
            <person name="Jhaveri J."/>
            <person name="Luo Y."/>
            <person name="Martinez D."/>
            <person name="Ngau W.C."/>
            <person name="Otillar B."/>
            <person name="Poliakov A."/>
            <person name="Porter A."/>
            <person name="Szajkowski L."/>
            <person name="Werner G."/>
            <person name="Zhou K."/>
            <person name="Grigoriev I.V."/>
            <person name="Rokhsar D.S."/>
            <person name="Grossman A.R."/>
        </authorList>
    </citation>
    <scope>NUCLEOTIDE SEQUENCE [LARGE SCALE GENOMIC DNA]</scope>
    <source>
        <strain evidence="2">CC-503</strain>
    </source>
</reference>
<dbReference type="EMBL" id="CM008975">
    <property type="protein sequence ID" value="PNW73172.1"/>
    <property type="molecule type" value="Genomic_DNA"/>
</dbReference>
<accession>A0A2K3CY16</accession>
<dbReference type="OrthoDB" id="527846at2759"/>
<name>A0A2K3CY16_CHLRE</name>
<dbReference type="Proteomes" id="UP000006906">
    <property type="component" value="Chromosome 14"/>
</dbReference>
<dbReference type="GeneID" id="66056244"/>
<evidence type="ECO:0000313" key="2">
    <source>
        <dbReference type="Proteomes" id="UP000006906"/>
    </source>
</evidence>
<dbReference type="InParanoid" id="A0A2K3CY16"/>
<dbReference type="Gramene" id="PNW73172">
    <property type="protein sequence ID" value="PNW73172"/>
    <property type="gene ID" value="CHLRE_14g621600v5"/>
</dbReference>
<protein>
    <submittedName>
        <fullName evidence="1">Uncharacterized protein</fullName>
    </submittedName>
</protein>
<evidence type="ECO:0000313" key="1">
    <source>
        <dbReference type="EMBL" id="PNW73172.1"/>
    </source>
</evidence>
<keyword evidence="2" id="KW-1185">Reference proteome</keyword>
<dbReference type="GO" id="GO:0031023">
    <property type="term" value="P:microtubule organizing center organization"/>
    <property type="evidence" value="ECO:0007669"/>
    <property type="project" value="InterPro"/>
</dbReference>
<gene>
    <name evidence="1" type="ORF">CHLRE_14g621600v5</name>
</gene>
<dbReference type="KEGG" id="cre:CHLRE_14g621600v5"/>
<dbReference type="GO" id="GO:0051225">
    <property type="term" value="P:spindle assembly"/>
    <property type="evidence" value="ECO:0007669"/>
    <property type="project" value="InterPro"/>
</dbReference>